<sequence length="404" mass="46350">MPCLRLRSPHTPKALGGWVLVDALGRPRYWPTIWADVLRAGLEDSTRCRHLYAIDRLYLHFERQYESDLLDCLLTDCQFDEIESGLLGFLSSLRNQATFDGVDNSSTWASAFNFMLDVIRHVGSWTDEIRTALEARVLRLERLYAHLAPCKPRPPAPIRALPSIVIDDLYRIFNPLSIENPFRNERLRWRNYLIFLLAATMGLRRSEIAILPLDAIKSDFDPATGKECYWLNVDESHYEHEDSRSDAPSLKNSQSRRQLPISQDVLIASDNLGMGHKRSRTHSYLFESQKGKPISLRSIQRIFEIASEHLSAPAKKAILIRGNQCISAHDLRHTCAVYRLTKYMESGIDLDTATNKLRVFFGWSATSAMPRHYARAYFESESADVWTDSYDTFVTALRNIEGDH</sequence>
<evidence type="ECO:0000259" key="2">
    <source>
        <dbReference type="PROSITE" id="PS51898"/>
    </source>
</evidence>
<evidence type="ECO:0000313" key="4">
    <source>
        <dbReference type="Proteomes" id="UP000285286"/>
    </source>
</evidence>
<dbReference type="EMBL" id="MOAM01000024">
    <property type="protein sequence ID" value="ROL70726.1"/>
    <property type="molecule type" value="Genomic_DNA"/>
</dbReference>
<comment type="caution">
    <text evidence="3">The sequence shown here is derived from an EMBL/GenBank/DDBJ whole genome shotgun (WGS) entry which is preliminary data.</text>
</comment>
<dbReference type="GO" id="GO:0006310">
    <property type="term" value="P:DNA recombination"/>
    <property type="evidence" value="ECO:0007669"/>
    <property type="project" value="UniProtKB-KW"/>
</dbReference>
<keyword evidence="1" id="KW-0233">DNA recombination</keyword>
<name>A0A423DGK5_9PSED</name>
<dbReference type="Gene3D" id="1.10.443.10">
    <property type="entry name" value="Intergrase catalytic core"/>
    <property type="match status" value="1"/>
</dbReference>
<protein>
    <recommendedName>
        <fullName evidence="2">Tyr recombinase domain-containing protein</fullName>
    </recommendedName>
</protein>
<dbReference type="Pfam" id="PF00589">
    <property type="entry name" value="Phage_integrase"/>
    <property type="match status" value="1"/>
</dbReference>
<dbReference type="InterPro" id="IPR011010">
    <property type="entry name" value="DNA_brk_join_enz"/>
</dbReference>
<dbReference type="AlphaFoldDB" id="A0A423DGK5"/>
<dbReference type="InterPro" id="IPR013762">
    <property type="entry name" value="Integrase-like_cat_sf"/>
</dbReference>
<dbReference type="SUPFAM" id="SSF56349">
    <property type="entry name" value="DNA breaking-rejoining enzymes"/>
    <property type="match status" value="1"/>
</dbReference>
<proteinExistence type="predicted"/>
<reference evidence="3 4" key="1">
    <citation type="submission" date="2016-10" db="EMBL/GenBank/DDBJ databases">
        <title>Comparative genome analysis of multiple Pseudomonas spp. focuses on biocontrol and plant growth promoting traits.</title>
        <authorList>
            <person name="Tao X.-Y."/>
            <person name="Taylor C.G."/>
        </authorList>
    </citation>
    <scope>NUCLEOTIDE SEQUENCE [LARGE SCALE GENOMIC DNA]</scope>
    <source>
        <strain evidence="3 4">15D11</strain>
    </source>
</reference>
<evidence type="ECO:0000256" key="1">
    <source>
        <dbReference type="ARBA" id="ARBA00023172"/>
    </source>
</evidence>
<gene>
    <name evidence="3" type="ORF">BHU25_16845</name>
</gene>
<organism evidence="3 4">
    <name type="scientific">Pseudomonas vranovensis</name>
    <dbReference type="NCBI Taxonomy" id="321661"/>
    <lineage>
        <taxon>Bacteria</taxon>
        <taxon>Pseudomonadati</taxon>
        <taxon>Pseudomonadota</taxon>
        <taxon>Gammaproteobacteria</taxon>
        <taxon>Pseudomonadales</taxon>
        <taxon>Pseudomonadaceae</taxon>
        <taxon>Pseudomonas</taxon>
    </lineage>
</organism>
<dbReference type="GO" id="GO:0015074">
    <property type="term" value="P:DNA integration"/>
    <property type="evidence" value="ECO:0007669"/>
    <property type="project" value="InterPro"/>
</dbReference>
<dbReference type="InterPro" id="IPR002104">
    <property type="entry name" value="Integrase_catalytic"/>
</dbReference>
<dbReference type="GO" id="GO:0003677">
    <property type="term" value="F:DNA binding"/>
    <property type="evidence" value="ECO:0007669"/>
    <property type="project" value="InterPro"/>
</dbReference>
<accession>A0A423DGK5</accession>
<evidence type="ECO:0000313" key="3">
    <source>
        <dbReference type="EMBL" id="ROL70726.1"/>
    </source>
</evidence>
<keyword evidence="4" id="KW-1185">Reference proteome</keyword>
<dbReference type="PROSITE" id="PS51898">
    <property type="entry name" value="TYR_RECOMBINASE"/>
    <property type="match status" value="1"/>
</dbReference>
<dbReference type="CDD" id="cd00397">
    <property type="entry name" value="DNA_BRE_C"/>
    <property type="match status" value="1"/>
</dbReference>
<feature type="domain" description="Tyr recombinase" evidence="2">
    <location>
        <begin position="159"/>
        <end position="387"/>
    </location>
</feature>
<dbReference type="Proteomes" id="UP000285286">
    <property type="component" value="Unassembled WGS sequence"/>
</dbReference>